<accession>A0ABY8UWB4</accession>
<dbReference type="EMBL" id="CP126446">
    <property type="protein sequence ID" value="WIF97598.1"/>
    <property type="molecule type" value="Genomic_DNA"/>
</dbReference>
<dbReference type="RefSeq" id="WP_231419684.1">
    <property type="nucleotide sequence ID" value="NZ_CP126446.1"/>
</dbReference>
<sequence length="204" mass="23491">MKKWILAVLMIFTIMMSVGCQSQPDQSTIRAYGDSKYQDTFKELGIGKLFDFSYQLPEANNRWVNVWVDRYRDGKKDENPLIELSYGNNPENYEEGSLGLGILRTNSDDASMFLYAEDMKLEPVSVGRLFEEGYPTSYGFTIEEDEDVTLQLGETKALAVYFQAPQKDVVKIRDSRDEEELLEIIEESAVVLVLHMKIEERMEP</sequence>
<evidence type="ECO:0000256" key="1">
    <source>
        <dbReference type="SAM" id="SignalP"/>
    </source>
</evidence>
<evidence type="ECO:0000313" key="2">
    <source>
        <dbReference type="EMBL" id="WIF97598.1"/>
    </source>
</evidence>
<reference evidence="2 3" key="1">
    <citation type="submission" date="2023-05" db="EMBL/GenBank/DDBJ databases">
        <title>Comparative genomics reveals the evidence of polycyclic aromatic hydrocarbons degradation in moderately halophilic genus Pontibacillus.</title>
        <authorList>
            <person name="Yang H."/>
            <person name="Qian Z."/>
        </authorList>
    </citation>
    <scope>NUCLEOTIDE SEQUENCE [LARGE SCALE GENOMIC DNA]</scope>
    <source>
        <strain evidence="3">HN14</strain>
    </source>
</reference>
<dbReference type="Proteomes" id="UP001236652">
    <property type="component" value="Chromosome"/>
</dbReference>
<feature type="signal peptide" evidence="1">
    <location>
        <begin position="1"/>
        <end position="22"/>
    </location>
</feature>
<dbReference type="PROSITE" id="PS51257">
    <property type="entry name" value="PROKAR_LIPOPROTEIN"/>
    <property type="match status" value="1"/>
</dbReference>
<feature type="chain" id="PRO_5046290349" description="Lipoprotein" evidence="1">
    <location>
        <begin position="23"/>
        <end position="204"/>
    </location>
</feature>
<name>A0ABY8UWB4_9BACI</name>
<keyword evidence="1" id="KW-0732">Signal</keyword>
<proteinExistence type="predicted"/>
<protein>
    <recommendedName>
        <fullName evidence="4">Lipoprotein</fullName>
    </recommendedName>
</protein>
<evidence type="ECO:0008006" key="4">
    <source>
        <dbReference type="Google" id="ProtNLM"/>
    </source>
</evidence>
<organism evidence="2 3">
    <name type="scientific">Pontibacillus chungwhensis</name>
    <dbReference type="NCBI Taxonomy" id="265426"/>
    <lineage>
        <taxon>Bacteria</taxon>
        <taxon>Bacillati</taxon>
        <taxon>Bacillota</taxon>
        <taxon>Bacilli</taxon>
        <taxon>Bacillales</taxon>
        <taxon>Bacillaceae</taxon>
        <taxon>Pontibacillus</taxon>
    </lineage>
</organism>
<gene>
    <name evidence="2" type="ORF">QNI29_17995</name>
</gene>
<evidence type="ECO:0000313" key="3">
    <source>
        <dbReference type="Proteomes" id="UP001236652"/>
    </source>
</evidence>
<keyword evidence="3" id="KW-1185">Reference proteome</keyword>